<dbReference type="EMBL" id="FOXI01000001">
    <property type="protein sequence ID" value="SFP05199.1"/>
    <property type="molecule type" value="Genomic_DNA"/>
</dbReference>
<keyword evidence="1" id="KW-1133">Transmembrane helix</keyword>
<proteinExistence type="predicted"/>
<evidence type="ECO:0000256" key="1">
    <source>
        <dbReference type="SAM" id="Phobius"/>
    </source>
</evidence>
<evidence type="ECO:0000313" key="2">
    <source>
        <dbReference type="EMBL" id="SFP05199.1"/>
    </source>
</evidence>
<feature type="transmembrane region" description="Helical" evidence="1">
    <location>
        <begin position="34"/>
        <end position="54"/>
    </location>
</feature>
<protein>
    <submittedName>
        <fullName evidence="2">Uncharacterized protein</fullName>
    </submittedName>
</protein>
<dbReference type="RefSeq" id="WP_166623238.1">
    <property type="nucleotide sequence ID" value="NZ_FOXI01000001.1"/>
</dbReference>
<dbReference type="AlphaFoldDB" id="A0A1I5M6Q3"/>
<keyword evidence="1" id="KW-0472">Membrane</keyword>
<sequence length="58" mass="5858">MVEKADAGFVLGTGLLVWVAAVTAVDGWGEPVIAFWGAVLTLGVAGAFLAADALELAR</sequence>
<accession>A0A1I5M6Q3</accession>
<gene>
    <name evidence="2" type="ORF">SAMN05216277_101127</name>
</gene>
<evidence type="ECO:0000313" key="3">
    <source>
        <dbReference type="Proteomes" id="UP000183769"/>
    </source>
</evidence>
<keyword evidence="3" id="KW-1185">Reference proteome</keyword>
<reference evidence="3" key="1">
    <citation type="submission" date="2016-10" db="EMBL/GenBank/DDBJ databases">
        <authorList>
            <person name="Varghese N."/>
            <person name="Submissions S."/>
        </authorList>
    </citation>
    <scope>NUCLEOTIDE SEQUENCE [LARGE SCALE GENOMIC DNA]</scope>
    <source>
        <strain evidence="3">CGMCC 1.10329</strain>
    </source>
</reference>
<dbReference type="OrthoDB" id="312201at2157"/>
<dbReference type="Proteomes" id="UP000183769">
    <property type="component" value="Unassembled WGS sequence"/>
</dbReference>
<name>A0A1I5M6Q3_9EURY</name>
<organism evidence="2 3">
    <name type="scientific">Halolamina pelagica</name>
    <dbReference type="NCBI Taxonomy" id="699431"/>
    <lineage>
        <taxon>Archaea</taxon>
        <taxon>Methanobacteriati</taxon>
        <taxon>Methanobacteriota</taxon>
        <taxon>Stenosarchaea group</taxon>
        <taxon>Halobacteria</taxon>
        <taxon>Halobacteriales</taxon>
        <taxon>Haloferacaceae</taxon>
    </lineage>
</organism>
<keyword evidence="1" id="KW-0812">Transmembrane</keyword>